<dbReference type="AlphaFoldDB" id="A0A9P4WA63"/>
<proteinExistence type="inferred from homology"/>
<keyword evidence="4" id="KW-0009">Actin-binding</keyword>
<dbReference type="InterPro" id="IPR036753">
    <property type="entry name" value="ARPC3_sf"/>
</dbReference>
<dbReference type="InterPro" id="IPR007204">
    <property type="entry name" value="ARPC3"/>
</dbReference>
<evidence type="ECO:0000256" key="5">
    <source>
        <dbReference type="ARBA" id="ARBA00023212"/>
    </source>
</evidence>
<comment type="similarity">
    <text evidence="2">Belongs to the ARPC3 family.</text>
</comment>
<dbReference type="FunFam" id="1.10.1760.10:FF:000002">
    <property type="entry name" value="Actin-related protein 2/3 complex subunit 3"/>
    <property type="match status" value="1"/>
</dbReference>
<dbReference type="GO" id="GO:0003779">
    <property type="term" value="F:actin binding"/>
    <property type="evidence" value="ECO:0007669"/>
    <property type="project" value="UniProtKB-KW"/>
</dbReference>
<organism evidence="6 7">
    <name type="scientific">Curvularia kusanoi</name>
    <name type="common">Cochliobolus kusanoi</name>
    <dbReference type="NCBI Taxonomy" id="90978"/>
    <lineage>
        <taxon>Eukaryota</taxon>
        <taxon>Fungi</taxon>
        <taxon>Dikarya</taxon>
        <taxon>Ascomycota</taxon>
        <taxon>Pezizomycotina</taxon>
        <taxon>Dothideomycetes</taxon>
        <taxon>Pleosporomycetidae</taxon>
        <taxon>Pleosporales</taxon>
        <taxon>Pleosporineae</taxon>
        <taxon>Pleosporaceae</taxon>
        <taxon>Curvularia</taxon>
    </lineage>
</organism>
<dbReference type="EMBL" id="SWKU01000017">
    <property type="protein sequence ID" value="KAF2999251.1"/>
    <property type="molecule type" value="Genomic_DNA"/>
</dbReference>
<protein>
    <submittedName>
        <fullName evidence="6">Subunit of the Arp2/3 complex</fullName>
    </submittedName>
</protein>
<evidence type="ECO:0000256" key="4">
    <source>
        <dbReference type="ARBA" id="ARBA00023203"/>
    </source>
</evidence>
<dbReference type="Pfam" id="PF04062">
    <property type="entry name" value="P21-Arc"/>
    <property type="match status" value="1"/>
</dbReference>
<accession>A0A9P4WA63</accession>
<dbReference type="GO" id="GO:0030833">
    <property type="term" value="P:regulation of actin filament polymerization"/>
    <property type="evidence" value="ECO:0007669"/>
    <property type="project" value="InterPro"/>
</dbReference>
<dbReference type="SUPFAM" id="SSF69060">
    <property type="entry name" value="Arp2/3 complex 21 kDa subunit ARPC3"/>
    <property type="match status" value="1"/>
</dbReference>
<evidence type="ECO:0000256" key="2">
    <source>
        <dbReference type="ARBA" id="ARBA00010856"/>
    </source>
</evidence>
<reference evidence="6" key="1">
    <citation type="submission" date="2019-04" db="EMBL/GenBank/DDBJ databases">
        <title>Sequencing of skin fungus with MAO and IRED activity.</title>
        <authorList>
            <person name="Marsaioli A.J."/>
            <person name="Bonatto J.M.C."/>
            <person name="Reis Junior O."/>
        </authorList>
    </citation>
    <scope>NUCLEOTIDE SEQUENCE</scope>
    <source>
        <strain evidence="6">30M1</strain>
    </source>
</reference>
<evidence type="ECO:0000256" key="1">
    <source>
        <dbReference type="ARBA" id="ARBA00004245"/>
    </source>
</evidence>
<dbReference type="Proteomes" id="UP000801428">
    <property type="component" value="Unassembled WGS sequence"/>
</dbReference>
<evidence type="ECO:0000256" key="3">
    <source>
        <dbReference type="ARBA" id="ARBA00022490"/>
    </source>
</evidence>
<dbReference type="OrthoDB" id="200404at2759"/>
<sequence>MTTRAGRRDDRRVNWQLQPRTAYVNFRPPPLVPNQAKSLSAACPLWIELSIIANRTPRKLHIPQTQQQHTAKMPAYHSVFLEEPNQQLIGNFALLPLRTRTRGPAQQLPALPADVTELTIDASHESYDPLDEILALFRANTFFRNFEIKGPADRVMIYGILYVSEVLGKIKPGMGRRDAEKAVMNLALDTNFAIPGDAGFPLNQAFEAPADRQQAEVLRQYIMQMRQELATRLLNRVYADETGAPSKWWLSYTKRKFMGKAL</sequence>
<dbReference type="Gene3D" id="1.10.1760.10">
    <property type="entry name" value="Actin-related protein 2/3 complex subunit 3"/>
    <property type="match status" value="1"/>
</dbReference>
<keyword evidence="5" id="KW-0206">Cytoskeleton</keyword>
<keyword evidence="7" id="KW-1185">Reference proteome</keyword>
<comment type="caution">
    <text evidence="6">The sequence shown here is derived from an EMBL/GenBank/DDBJ whole genome shotgun (WGS) entry which is preliminary data.</text>
</comment>
<evidence type="ECO:0000313" key="7">
    <source>
        <dbReference type="Proteomes" id="UP000801428"/>
    </source>
</evidence>
<evidence type="ECO:0000313" key="6">
    <source>
        <dbReference type="EMBL" id="KAF2999251.1"/>
    </source>
</evidence>
<dbReference type="GO" id="GO:0005885">
    <property type="term" value="C:Arp2/3 protein complex"/>
    <property type="evidence" value="ECO:0007669"/>
    <property type="project" value="InterPro"/>
</dbReference>
<gene>
    <name evidence="6" type="primary">ARC18</name>
    <name evidence="6" type="ORF">E8E13_002921</name>
</gene>
<comment type="subcellular location">
    <subcellularLocation>
        <location evidence="1">Cytoplasm</location>
        <location evidence="1">Cytoskeleton</location>
    </subcellularLocation>
</comment>
<name>A0A9P4WA63_CURKU</name>
<keyword evidence="3" id="KW-0963">Cytoplasm</keyword>
<dbReference type="GO" id="GO:0034314">
    <property type="term" value="P:Arp2/3 complex-mediated actin nucleation"/>
    <property type="evidence" value="ECO:0007669"/>
    <property type="project" value="InterPro"/>
</dbReference>
<dbReference type="PANTHER" id="PTHR12391">
    <property type="entry name" value="ARP2/3 COMPLEX 21 KD SUBUNIT"/>
    <property type="match status" value="1"/>
</dbReference>